<dbReference type="Pfam" id="PF07690">
    <property type="entry name" value="MFS_1"/>
    <property type="match status" value="1"/>
</dbReference>
<keyword evidence="4 6" id="KW-0472">Membrane</keyword>
<comment type="subcellular location">
    <subcellularLocation>
        <location evidence="1">Membrane</location>
        <topology evidence="1">Multi-pass membrane protein</topology>
    </subcellularLocation>
</comment>
<name>A7RLQ7_NEMVE</name>
<dbReference type="PANTHER" id="PTHR10924">
    <property type="entry name" value="MAJOR FACILITATOR SUPERFAMILY PROTEIN-RELATED"/>
    <property type="match status" value="1"/>
</dbReference>
<evidence type="ECO:0000256" key="3">
    <source>
        <dbReference type="ARBA" id="ARBA00022989"/>
    </source>
</evidence>
<feature type="transmembrane region" description="Helical" evidence="6">
    <location>
        <begin position="175"/>
        <end position="194"/>
    </location>
</feature>
<feature type="transmembrane region" description="Helical" evidence="6">
    <location>
        <begin position="357"/>
        <end position="379"/>
    </location>
</feature>
<dbReference type="PhylomeDB" id="A7RLQ7"/>
<dbReference type="KEGG" id="nve:5519840"/>
<keyword evidence="8" id="KW-1185">Reference proteome</keyword>
<dbReference type="eggNOG" id="KOG2563">
    <property type="taxonomic scope" value="Eukaryota"/>
</dbReference>
<evidence type="ECO:0000256" key="1">
    <source>
        <dbReference type="ARBA" id="ARBA00004141"/>
    </source>
</evidence>
<feature type="transmembrane region" description="Helical" evidence="6">
    <location>
        <begin position="81"/>
        <end position="104"/>
    </location>
</feature>
<keyword evidence="3 6" id="KW-1133">Transmembrane helix</keyword>
<feature type="transmembrane region" description="Helical" evidence="6">
    <location>
        <begin position="111"/>
        <end position="134"/>
    </location>
</feature>
<feature type="region of interest" description="Disordered" evidence="5">
    <location>
        <begin position="1"/>
        <end position="34"/>
    </location>
</feature>
<dbReference type="InParanoid" id="A7RLQ7"/>
<gene>
    <name evidence="7" type="ORF">NEMVEDRAFT_v1g239183</name>
</gene>
<feature type="transmembrane region" description="Helical" evidence="6">
    <location>
        <begin position="44"/>
        <end position="61"/>
    </location>
</feature>
<organism evidence="7 8">
    <name type="scientific">Nematostella vectensis</name>
    <name type="common">Starlet sea anemone</name>
    <dbReference type="NCBI Taxonomy" id="45351"/>
    <lineage>
        <taxon>Eukaryota</taxon>
        <taxon>Metazoa</taxon>
        <taxon>Cnidaria</taxon>
        <taxon>Anthozoa</taxon>
        <taxon>Hexacorallia</taxon>
        <taxon>Actiniaria</taxon>
        <taxon>Edwardsiidae</taxon>
        <taxon>Nematostella</taxon>
    </lineage>
</organism>
<evidence type="ECO:0000313" key="8">
    <source>
        <dbReference type="Proteomes" id="UP000001593"/>
    </source>
</evidence>
<evidence type="ECO:0000256" key="5">
    <source>
        <dbReference type="SAM" id="MobiDB-lite"/>
    </source>
</evidence>
<dbReference type="OrthoDB" id="422206at2759"/>
<dbReference type="SUPFAM" id="SSF103473">
    <property type="entry name" value="MFS general substrate transporter"/>
    <property type="match status" value="1"/>
</dbReference>
<evidence type="ECO:0000313" key="7">
    <source>
        <dbReference type="EMBL" id="EDO47645.1"/>
    </source>
</evidence>
<dbReference type="Proteomes" id="UP000001593">
    <property type="component" value="Unassembled WGS sequence"/>
</dbReference>
<proteinExistence type="predicted"/>
<protein>
    <submittedName>
        <fullName evidence="7">Uncharacterized protein</fullName>
    </submittedName>
</protein>
<dbReference type="OMA" id="LWNTWPP"/>
<dbReference type="InterPro" id="IPR049680">
    <property type="entry name" value="FLVCR1-2_SLC49-like"/>
</dbReference>
<feature type="transmembrane region" description="Helical" evidence="6">
    <location>
        <begin position="146"/>
        <end position="168"/>
    </location>
</feature>
<feature type="transmembrane region" description="Helical" evidence="6">
    <location>
        <begin position="239"/>
        <end position="258"/>
    </location>
</feature>
<dbReference type="InterPro" id="IPR036259">
    <property type="entry name" value="MFS_trans_sf"/>
</dbReference>
<sequence length="481" mass="53183">MATEDSKETSALLDPTASISSLGPLEDEDSIPNKPEIKTYPQRWYMLIVFTLLNATTNLLWNTWPPIQETCQLVFGWTKTNVLIIGALQAGGSILSVIPSSWFIDTKGLRVAVVTSLSVQLVGVVLEILPVHPYWARTTLITFGEFLIAIAAPVVQNVGVLVLSASWFPPEERMTATAFATLVSYLGSASSYVMGPYMVPDVETGNITYTTGHKIDIDKLRNLTSPAQLKLMESKINEYILVECVLTGVLFFLVWIYFPEKPPTPPSISSSKPRLDFIPGAKTLMTNKHFLLLLAIFSISNGVNWGWSSVQDLIFSHVGISQKAAGWLGFFGNIASTIAIAFSWYADRIKRFTKRILMGLFVMTVCCQTVLTLACEQVFPLTTTIFYVSGISAMVFYCGTVPLVMEMAAECTYPVAEGITSGVLILSVYTFNLFFFIGFMFPQASPLWMNWLLVSSSAICIPLIACFKGKYNRLDVDTKEN</sequence>
<keyword evidence="2 6" id="KW-0812">Transmembrane</keyword>
<dbReference type="Gene3D" id="1.20.1250.20">
    <property type="entry name" value="MFS general substrate transporter like domains"/>
    <property type="match status" value="1"/>
</dbReference>
<reference evidence="7 8" key="1">
    <citation type="journal article" date="2007" name="Science">
        <title>Sea anemone genome reveals ancestral eumetazoan gene repertoire and genomic organization.</title>
        <authorList>
            <person name="Putnam N.H."/>
            <person name="Srivastava M."/>
            <person name="Hellsten U."/>
            <person name="Dirks B."/>
            <person name="Chapman J."/>
            <person name="Salamov A."/>
            <person name="Terry A."/>
            <person name="Shapiro H."/>
            <person name="Lindquist E."/>
            <person name="Kapitonov V.V."/>
            <person name="Jurka J."/>
            <person name="Genikhovich G."/>
            <person name="Grigoriev I.V."/>
            <person name="Lucas S.M."/>
            <person name="Steele R.E."/>
            <person name="Finnerty J.R."/>
            <person name="Technau U."/>
            <person name="Martindale M.Q."/>
            <person name="Rokhsar D.S."/>
        </authorList>
    </citation>
    <scope>NUCLEOTIDE SEQUENCE [LARGE SCALE GENOMIC DNA]</scope>
    <source>
        <strain evidence="8">CH2 X CH6</strain>
    </source>
</reference>
<feature type="transmembrane region" description="Helical" evidence="6">
    <location>
        <begin position="421"/>
        <end position="441"/>
    </location>
</feature>
<dbReference type="GO" id="GO:0022857">
    <property type="term" value="F:transmembrane transporter activity"/>
    <property type="evidence" value="ECO:0007669"/>
    <property type="project" value="InterPro"/>
</dbReference>
<accession>A7RLQ7</accession>
<evidence type="ECO:0000256" key="4">
    <source>
        <dbReference type="ARBA" id="ARBA00023136"/>
    </source>
</evidence>
<dbReference type="InterPro" id="IPR011701">
    <property type="entry name" value="MFS"/>
</dbReference>
<dbReference type="HOGENOM" id="CLU_023132_4_1_1"/>
<dbReference type="EMBL" id="DS469518">
    <property type="protein sequence ID" value="EDO47645.1"/>
    <property type="molecule type" value="Genomic_DNA"/>
</dbReference>
<evidence type="ECO:0000256" key="6">
    <source>
        <dbReference type="SAM" id="Phobius"/>
    </source>
</evidence>
<feature type="transmembrane region" description="Helical" evidence="6">
    <location>
        <begin position="447"/>
        <end position="467"/>
    </location>
</feature>
<feature type="transmembrane region" description="Helical" evidence="6">
    <location>
        <begin position="290"/>
        <end position="307"/>
    </location>
</feature>
<dbReference type="PANTHER" id="PTHR10924:SF27">
    <property type="entry name" value="SOLUTE CARRIER FAMILY 49 MEMBER 4"/>
    <property type="match status" value="1"/>
</dbReference>
<feature type="transmembrane region" description="Helical" evidence="6">
    <location>
        <begin position="327"/>
        <end position="345"/>
    </location>
</feature>
<dbReference type="AlphaFoldDB" id="A7RLQ7"/>
<dbReference type="GO" id="GO:0016020">
    <property type="term" value="C:membrane"/>
    <property type="evidence" value="ECO:0000318"/>
    <property type="project" value="GO_Central"/>
</dbReference>
<evidence type="ECO:0000256" key="2">
    <source>
        <dbReference type="ARBA" id="ARBA00022692"/>
    </source>
</evidence>
<feature type="transmembrane region" description="Helical" evidence="6">
    <location>
        <begin position="385"/>
        <end position="409"/>
    </location>
</feature>